<evidence type="ECO:0000256" key="6">
    <source>
        <dbReference type="ARBA" id="ARBA00022801"/>
    </source>
</evidence>
<evidence type="ECO:0000256" key="11">
    <source>
        <dbReference type="ARBA" id="ARBA00037312"/>
    </source>
</evidence>
<evidence type="ECO:0000256" key="5">
    <source>
        <dbReference type="ARBA" id="ARBA00022737"/>
    </source>
</evidence>
<keyword evidence="18" id="KW-0456">Lyase</keyword>
<keyword evidence="6 16" id="KW-0378">Hydrolase</keyword>
<evidence type="ECO:0000256" key="8">
    <source>
        <dbReference type="ARBA" id="ARBA00023180"/>
    </source>
</evidence>
<reference evidence="18" key="1">
    <citation type="submission" date="2014-08" db="EMBL/GenBank/DDBJ databases">
        <authorList>
            <person name="Sharma Rahul"/>
            <person name="Thines Marco"/>
        </authorList>
    </citation>
    <scope>NUCLEOTIDE SEQUENCE</scope>
</reference>
<dbReference type="GO" id="GO:0047911">
    <property type="term" value="F:galacturan 1,4-alpha-galacturonidase activity"/>
    <property type="evidence" value="ECO:0007669"/>
    <property type="project" value="UniProtKB-EC"/>
</dbReference>
<dbReference type="GO" id="GO:0016829">
    <property type="term" value="F:lyase activity"/>
    <property type="evidence" value="ECO:0007669"/>
    <property type="project" value="UniProtKB-KW"/>
</dbReference>
<dbReference type="EMBL" id="LN483144">
    <property type="protein sequence ID" value="CDZ96603.1"/>
    <property type="molecule type" value="Genomic_DNA"/>
</dbReference>
<keyword evidence="8" id="KW-0325">Glycoprotein</keyword>
<keyword evidence="5" id="KW-0677">Repeat</keyword>
<dbReference type="PANTHER" id="PTHR31736">
    <property type="match status" value="1"/>
</dbReference>
<evidence type="ECO:0000313" key="18">
    <source>
        <dbReference type="EMBL" id="CDZ96603.1"/>
    </source>
</evidence>
<comment type="similarity">
    <text evidence="2 16">Belongs to the glycosyl hydrolase 28 family.</text>
</comment>
<name>A0A0F7SFX2_PHARH</name>
<organism evidence="18">
    <name type="scientific">Phaffia rhodozyma</name>
    <name type="common">Yeast</name>
    <name type="synonym">Xanthophyllomyces dendrorhous</name>
    <dbReference type="NCBI Taxonomy" id="264483"/>
    <lineage>
        <taxon>Eukaryota</taxon>
        <taxon>Fungi</taxon>
        <taxon>Dikarya</taxon>
        <taxon>Basidiomycota</taxon>
        <taxon>Agaricomycotina</taxon>
        <taxon>Tremellomycetes</taxon>
        <taxon>Cystofilobasidiales</taxon>
        <taxon>Mrakiaceae</taxon>
        <taxon>Phaffia</taxon>
    </lineage>
</organism>
<evidence type="ECO:0000256" key="12">
    <source>
        <dbReference type="ARBA" id="ARBA00038933"/>
    </source>
</evidence>
<dbReference type="InterPro" id="IPR011050">
    <property type="entry name" value="Pectin_lyase_fold/virulence"/>
</dbReference>
<dbReference type="GO" id="GO:0005975">
    <property type="term" value="P:carbohydrate metabolic process"/>
    <property type="evidence" value="ECO:0007669"/>
    <property type="project" value="InterPro"/>
</dbReference>
<dbReference type="GO" id="GO:0005576">
    <property type="term" value="C:extracellular region"/>
    <property type="evidence" value="ECO:0007669"/>
    <property type="project" value="UniProtKB-SubCell"/>
</dbReference>
<proteinExistence type="inferred from homology"/>
<evidence type="ECO:0000256" key="16">
    <source>
        <dbReference type="RuleBase" id="RU361169"/>
    </source>
</evidence>
<dbReference type="SUPFAM" id="SSF51126">
    <property type="entry name" value="Pectin lyase-like"/>
    <property type="match status" value="1"/>
</dbReference>
<evidence type="ECO:0000256" key="15">
    <source>
        <dbReference type="ARBA" id="ARBA00048766"/>
    </source>
</evidence>
<keyword evidence="10" id="KW-0961">Cell wall biogenesis/degradation</keyword>
<dbReference type="InterPro" id="IPR012334">
    <property type="entry name" value="Pectin_lyas_fold"/>
</dbReference>
<dbReference type="Pfam" id="PF00295">
    <property type="entry name" value="Glyco_hydro_28"/>
    <property type="match status" value="1"/>
</dbReference>
<evidence type="ECO:0000256" key="17">
    <source>
        <dbReference type="SAM" id="SignalP"/>
    </source>
</evidence>
<keyword evidence="3" id="KW-0964">Secreted</keyword>
<comment type="catalytic activity">
    <reaction evidence="15">
        <text>[(1-&gt;4)-alpha-D-galacturonosyl](n) + H2O = alpha-D-galacturonate + [(1-&gt;4)-alpha-D-galacturonosyl](n-1)</text>
        <dbReference type="Rhea" id="RHEA:14117"/>
        <dbReference type="Rhea" id="RHEA-COMP:14570"/>
        <dbReference type="Rhea" id="RHEA-COMP:14572"/>
        <dbReference type="ChEBI" id="CHEBI:15377"/>
        <dbReference type="ChEBI" id="CHEBI:58658"/>
        <dbReference type="ChEBI" id="CHEBI:140523"/>
        <dbReference type="EC" id="3.2.1.67"/>
    </reaction>
</comment>
<evidence type="ECO:0000256" key="7">
    <source>
        <dbReference type="ARBA" id="ARBA00023157"/>
    </source>
</evidence>
<evidence type="ECO:0000256" key="2">
    <source>
        <dbReference type="ARBA" id="ARBA00008834"/>
    </source>
</evidence>
<comment type="subcellular location">
    <subcellularLocation>
        <location evidence="1">Secreted</location>
    </subcellularLocation>
</comment>
<evidence type="ECO:0000256" key="14">
    <source>
        <dbReference type="ARBA" id="ARBA00042262"/>
    </source>
</evidence>
<evidence type="ECO:0000256" key="9">
    <source>
        <dbReference type="ARBA" id="ARBA00023295"/>
    </source>
</evidence>
<feature type="signal peptide" evidence="17">
    <location>
        <begin position="1"/>
        <end position="26"/>
    </location>
</feature>
<feature type="chain" id="PRO_5002521856" description="galacturonan 1,4-alpha-galacturonidase" evidence="17">
    <location>
        <begin position="27"/>
        <end position="490"/>
    </location>
</feature>
<dbReference type="GO" id="GO:0071555">
    <property type="term" value="P:cell wall organization"/>
    <property type="evidence" value="ECO:0007669"/>
    <property type="project" value="UniProtKB-KW"/>
</dbReference>
<evidence type="ECO:0000256" key="3">
    <source>
        <dbReference type="ARBA" id="ARBA00022525"/>
    </source>
</evidence>
<evidence type="ECO:0000256" key="13">
    <source>
        <dbReference type="ARBA" id="ARBA00041474"/>
    </source>
</evidence>
<dbReference type="InterPro" id="IPR000743">
    <property type="entry name" value="Glyco_hydro_28"/>
</dbReference>
<dbReference type="GO" id="GO:0004650">
    <property type="term" value="F:polygalacturonase activity"/>
    <property type="evidence" value="ECO:0007669"/>
    <property type="project" value="InterPro"/>
</dbReference>
<dbReference type="AlphaFoldDB" id="A0A0F7SFX2"/>
<protein>
    <recommendedName>
        <fullName evidence="12">galacturonan 1,4-alpha-galacturonidase</fullName>
        <ecNumber evidence="12">3.2.1.67</ecNumber>
    </recommendedName>
    <alternativeName>
        <fullName evidence="13">Galacturan 1,4-alpha-galacturonidase C</fullName>
    </alternativeName>
    <alternativeName>
        <fullName evidence="14">Poly(1,4-alpha-D-galacturonide)galacturonohydrolase C</fullName>
    </alternativeName>
</protein>
<accession>A0A0F7SFX2</accession>
<comment type="function">
    <text evidence="11">Specific in hydrolyzing the terminal glycosidic bond of polygalacturonic acid and oligogalacturonates.</text>
</comment>
<dbReference type="EC" id="3.2.1.67" evidence="12"/>
<evidence type="ECO:0000256" key="1">
    <source>
        <dbReference type="ARBA" id="ARBA00004613"/>
    </source>
</evidence>
<evidence type="ECO:0000256" key="4">
    <source>
        <dbReference type="ARBA" id="ARBA00022729"/>
    </source>
</evidence>
<keyword evidence="4 17" id="KW-0732">Signal</keyword>
<dbReference type="PANTHER" id="PTHR31736:SF11">
    <property type="entry name" value="EXOPOLYGALACTURONASE C-RELATED"/>
    <property type="match status" value="1"/>
</dbReference>
<dbReference type="Gene3D" id="2.160.20.10">
    <property type="entry name" value="Single-stranded right-handed beta-helix, Pectin lyase-like"/>
    <property type="match status" value="1"/>
</dbReference>
<keyword evidence="9 16" id="KW-0326">Glycosidase</keyword>
<keyword evidence="7" id="KW-1015">Disulfide bond</keyword>
<sequence length="490" mass="52850">MTHPAVYSSILSIVLVAISGTQSTIASAIPDSSLFSPSSSSLQARNYNETNPISQSYDWLTLQYLQYGAQTEGLMSCVVPHSGGEKDDTPNLMGTVASCGIQDVEIVFAKNVTYNIYSPFQLANLSNVKISIEGNLQFSENRTLIQSQVANITASTKYGKAYMQFSGENVTIAGSKDSGSGWLDCHGQQWWDIESVNYTNSALSANRPQTMTFDVKSGALLDLKIYNNIAWNVKLLGSQNYVNNTFTYAVSNSTGYPFNTDGFNIGAEDVLIENSVVYGGDDCVAIASGSSNIVFRDAFCRGTHGLSIGSLGSGGAVSTVDGVLIKDVKIEKSAYGARFKSWVGGRGYAKNITWENIEARQVIQPIFITTSYYDQQVGPPTDPGNSSTEIIDFTFKNFWGDIDSFAPKLSDATCVTDPCWNYVEGADGSQVVILDLDKYKLVSGLTFENVGNFVATNRKTTSVICDPSQLNSTVVDGLGIVCQDGPLEST</sequence>
<evidence type="ECO:0000256" key="10">
    <source>
        <dbReference type="ARBA" id="ARBA00023316"/>
    </source>
</evidence>